<dbReference type="RefSeq" id="WP_165267065.1">
    <property type="nucleotide sequence ID" value="NZ_JAAKZY010000195.1"/>
</dbReference>
<name>A0A6G4VIA1_9ACTN</name>
<gene>
    <name evidence="1" type="ORF">G5C60_39575</name>
</gene>
<comment type="caution">
    <text evidence="1">The sequence shown here is derived from an EMBL/GenBank/DDBJ whole genome shotgun (WGS) entry which is preliminary data.</text>
</comment>
<dbReference type="EMBL" id="JAAKZY010000195">
    <property type="protein sequence ID" value="NGO13540.1"/>
    <property type="molecule type" value="Genomic_DNA"/>
</dbReference>
<dbReference type="Proteomes" id="UP000472335">
    <property type="component" value="Unassembled WGS sequence"/>
</dbReference>
<proteinExistence type="predicted"/>
<sequence>MQSLDRTVVAQEFTHLLPWEIPALPSEPTMVLIPFPVMAGITKGRKFRTTWI</sequence>
<reference evidence="1 2" key="1">
    <citation type="submission" date="2020-02" db="EMBL/GenBank/DDBJ databases">
        <title>Whole-genome analyses of novel actinobacteria.</title>
        <authorList>
            <person name="Sahin N."/>
            <person name="Gencbay T."/>
        </authorList>
    </citation>
    <scope>NUCLEOTIDE SEQUENCE [LARGE SCALE GENOMIC DNA]</scope>
    <source>
        <strain evidence="1 2">HC44</strain>
    </source>
</reference>
<organism evidence="1 2">
    <name type="scientific">Streptomyces scabichelini</name>
    <dbReference type="NCBI Taxonomy" id="2711217"/>
    <lineage>
        <taxon>Bacteria</taxon>
        <taxon>Bacillati</taxon>
        <taxon>Actinomycetota</taxon>
        <taxon>Actinomycetes</taxon>
        <taxon>Kitasatosporales</taxon>
        <taxon>Streptomycetaceae</taxon>
        <taxon>Streptomyces</taxon>
    </lineage>
</organism>
<keyword evidence="2" id="KW-1185">Reference proteome</keyword>
<protein>
    <submittedName>
        <fullName evidence="1">Uncharacterized protein</fullName>
    </submittedName>
</protein>
<evidence type="ECO:0000313" key="1">
    <source>
        <dbReference type="EMBL" id="NGO13540.1"/>
    </source>
</evidence>
<accession>A0A6G4VIA1</accession>
<dbReference type="AlphaFoldDB" id="A0A6G4VIA1"/>
<evidence type="ECO:0000313" key="2">
    <source>
        <dbReference type="Proteomes" id="UP000472335"/>
    </source>
</evidence>